<dbReference type="Gene3D" id="3.40.50.300">
    <property type="entry name" value="P-loop containing nucleotide triphosphate hydrolases"/>
    <property type="match status" value="1"/>
</dbReference>
<dbReference type="GO" id="GO:0005829">
    <property type="term" value="C:cytosol"/>
    <property type="evidence" value="ECO:0007669"/>
    <property type="project" value="TreeGrafter"/>
</dbReference>
<proteinExistence type="inferred from homology"/>
<gene>
    <name evidence="2" type="ORF">PCAR00345_LOCUS2262</name>
</gene>
<dbReference type="PANTHER" id="PTHR21087">
    <property type="entry name" value="SHIKIMATE KINASE"/>
    <property type="match status" value="1"/>
</dbReference>
<dbReference type="AlphaFoldDB" id="A0A7S4ET23"/>
<name>A0A7S4ET23_CHRCT</name>
<organism evidence="2">
    <name type="scientific">Chrysotila carterae</name>
    <name type="common">Marine alga</name>
    <name type="synonym">Syracosphaera carterae</name>
    <dbReference type="NCBI Taxonomy" id="13221"/>
    <lineage>
        <taxon>Eukaryota</taxon>
        <taxon>Haptista</taxon>
        <taxon>Haptophyta</taxon>
        <taxon>Prymnesiophyceae</taxon>
        <taxon>Isochrysidales</taxon>
        <taxon>Isochrysidaceae</taxon>
        <taxon>Chrysotila</taxon>
    </lineage>
</organism>
<protein>
    <submittedName>
        <fullName evidence="2">Uncharacterized protein</fullName>
    </submittedName>
</protein>
<reference evidence="2" key="1">
    <citation type="submission" date="2021-01" db="EMBL/GenBank/DDBJ databases">
        <authorList>
            <person name="Corre E."/>
            <person name="Pelletier E."/>
            <person name="Niang G."/>
            <person name="Scheremetjew M."/>
            <person name="Finn R."/>
            <person name="Kale V."/>
            <person name="Holt S."/>
            <person name="Cochrane G."/>
            <person name="Meng A."/>
            <person name="Brown T."/>
            <person name="Cohen L."/>
        </authorList>
    </citation>
    <scope>NUCLEOTIDE SEQUENCE</scope>
    <source>
        <strain evidence="2">CCMP645</strain>
    </source>
</reference>
<evidence type="ECO:0000313" key="2">
    <source>
        <dbReference type="EMBL" id="CAE0749679.1"/>
    </source>
</evidence>
<dbReference type="PANTHER" id="PTHR21087:SF16">
    <property type="entry name" value="SHIKIMATE KINASE 1, CHLOROPLASTIC"/>
    <property type="match status" value="1"/>
</dbReference>
<dbReference type="InterPro" id="IPR027417">
    <property type="entry name" value="P-loop_NTPase"/>
</dbReference>
<accession>A0A7S4ET23</accession>
<comment type="similarity">
    <text evidence="1">Belongs to the shikimate kinase family.</text>
</comment>
<dbReference type="GO" id="GO:0004765">
    <property type="term" value="F:shikimate kinase activity"/>
    <property type="evidence" value="ECO:0007669"/>
    <property type="project" value="TreeGrafter"/>
</dbReference>
<evidence type="ECO:0000256" key="1">
    <source>
        <dbReference type="ARBA" id="ARBA00006997"/>
    </source>
</evidence>
<sequence length="275" mass="29576">MAVSALFMSMAVHGLTISNVPSKVVDHAAGRSGRALAHHTRSVLPQMCADEGPQIPESAFESIPPGQLADAWRREEKAKELGEMLKGCSLYVIGNGAKKSAVGSILAKRLSKYRFYDVPALVCSTYTAVSGGKTVASMGKMCEAEPLDDVAKLNSAVMSQVQAYARSVITVWEGAVETSDFAIMQQGLVINLDEAPNSALSGVSEEQLASWRERHRQADVTLEVKEGVATDDVVFELVEELIEFIQRNPSKNRAWKAKADEALAKKDADGPALGI</sequence>
<dbReference type="EMBL" id="HBIZ01004101">
    <property type="protein sequence ID" value="CAE0749679.1"/>
    <property type="molecule type" value="Transcribed_RNA"/>
</dbReference>